<dbReference type="Gene3D" id="3.60.9.10">
    <property type="entry name" value="Aldehyde ferredoxin oxidoreductase, N-terminal domain"/>
    <property type="match status" value="1"/>
</dbReference>
<evidence type="ECO:0000259" key="1">
    <source>
        <dbReference type="SMART" id="SM00790"/>
    </source>
</evidence>
<reference evidence="2" key="1">
    <citation type="journal article" date="2020" name="mSystems">
        <title>Genome- and Community-Level Interaction Insights into Carbon Utilization and Element Cycling Functions of Hydrothermarchaeota in Hydrothermal Sediment.</title>
        <authorList>
            <person name="Zhou Z."/>
            <person name="Liu Y."/>
            <person name="Xu W."/>
            <person name="Pan J."/>
            <person name="Luo Z.H."/>
            <person name="Li M."/>
        </authorList>
    </citation>
    <scope>NUCLEOTIDE SEQUENCE [LARGE SCALE GENOMIC DNA]</scope>
    <source>
        <strain evidence="2">SpSt-1219</strain>
    </source>
</reference>
<dbReference type="InterPro" id="IPR013983">
    <property type="entry name" value="Ald_Fedxn_OxRdtase_N"/>
</dbReference>
<dbReference type="GO" id="GO:0051536">
    <property type="term" value="F:iron-sulfur cluster binding"/>
    <property type="evidence" value="ECO:0007669"/>
    <property type="project" value="InterPro"/>
</dbReference>
<dbReference type="InterPro" id="IPR051919">
    <property type="entry name" value="W-dependent_AOR"/>
</dbReference>
<dbReference type="EMBL" id="DSDM01000072">
    <property type="protein sequence ID" value="HDQ88740.1"/>
    <property type="molecule type" value="Genomic_DNA"/>
</dbReference>
<evidence type="ECO:0000313" key="2">
    <source>
        <dbReference type="EMBL" id="HDQ88740.1"/>
    </source>
</evidence>
<dbReference type="SMART" id="SM00790">
    <property type="entry name" value="AFOR_N"/>
    <property type="match status" value="1"/>
</dbReference>
<gene>
    <name evidence="2" type="ORF">ENN92_01170</name>
</gene>
<dbReference type="Pfam" id="PF02730">
    <property type="entry name" value="AFOR_N"/>
    <property type="match status" value="1"/>
</dbReference>
<dbReference type="PANTHER" id="PTHR30038:SF8">
    <property type="entry name" value="ALDEHYDE FERREDOXIN OXIDOREDUCTASE"/>
    <property type="match status" value="1"/>
</dbReference>
<dbReference type="SUPFAM" id="SSF56228">
    <property type="entry name" value="Aldehyde ferredoxin oxidoreductase, N-terminal domain"/>
    <property type="match status" value="1"/>
</dbReference>
<sequence length="144" mass="16106">MNYLSKKVLYIDLKKQQFDVKSFTDLQEYIGGLPLALRLGELYVSEKPLIFSIGPLNGIFPYVSKTCVLNIGSSIEEFYIGGSLSSRLQFCGFDALVLVGQSIEPVFLEIDPQGVTFFSSKEDFENALLPGRSCKLVFDSKKEK</sequence>
<dbReference type="Proteomes" id="UP000886066">
    <property type="component" value="Unassembled WGS sequence"/>
</dbReference>
<feature type="non-terminal residue" evidence="2">
    <location>
        <position position="144"/>
    </location>
</feature>
<organism evidence="2">
    <name type="scientific">candidate division WWE3 bacterium</name>
    <dbReference type="NCBI Taxonomy" id="2053526"/>
    <lineage>
        <taxon>Bacteria</taxon>
        <taxon>Katanobacteria</taxon>
    </lineage>
</organism>
<accession>A0A7C1HYW9</accession>
<name>A0A7C1HYW9_UNCKA</name>
<comment type="caution">
    <text evidence="2">The sequence shown here is derived from an EMBL/GenBank/DDBJ whole genome shotgun (WGS) entry which is preliminary data.</text>
</comment>
<dbReference type="GO" id="GO:0016625">
    <property type="term" value="F:oxidoreductase activity, acting on the aldehyde or oxo group of donors, iron-sulfur protein as acceptor"/>
    <property type="evidence" value="ECO:0007669"/>
    <property type="project" value="InterPro"/>
</dbReference>
<proteinExistence type="predicted"/>
<dbReference type="AlphaFoldDB" id="A0A7C1HYW9"/>
<dbReference type="InterPro" id="IPR036503">
    <property type="entry name" value="Ald_Fedxn_OxRdtase_N_sf"/>
</dbReference>
<dbReference type="PANTHER" id="PTHR30038">
    <property type="entry name" value="ALDEHYDE FERREDOXIN OXIDOREDUCTASE"/>
    <property type="match status" value="1"/>
</dbReference>
<protein>
    <recommendedName>
        <fullName evidence="1">Aldehyde ferredoxin oxidoreductase N-terminal domain-containing protein</fullName>
    </recommendedName>
</protein>
<feature type="domain" description="Aldehyde ferredoxin oxidoreductase N-terminal" evidence="1">
    <location>
        <begin position="7"/>
        <end position="142"/>
    </location>
</feature>